<keyword evidence="1" id="KW-0472">Membrane</keyword>
<protein>
    <submittedName>
        <fullName evidence="2">Uncharacterized protein</fullName>
    </submittedName>
</protein>
<sequence>MEIKKHKKEVILIVIIIAISCILLLVNKIIFSKPARYLEITVDGKVVEKLDLNHDAEILVNGYQSGTNRIVIQGGKVHVSDATCPDKICIHQGTIEQTGESIVCLPNRMIAQIMGN</sequence>
<organism evidence="2 3">
    <name type="scientific">Lacrimispora xylanisolvens</name>
    <dbReference type="NCBI Taxonomy" id="384636"/>
    <lineage>
        <taxon>Bacteria</taxon>
        <taxon>Bacillati</taxon>
        <taxon>Bacillota</taxon>
        <taxon>Clostridia</taxon>
        <taxon>Lachnospirales</taxon>
        <taxon>Lachnospiraceae</taxon>
        <taxon>Lacrimispora</taxon>
    </lineage>
</organism>
<gene>
    <name evidence="2" type="ORF">BXY41_107142</name>
</gene>
<comment type="caution">
    <text evidence="2">The sequence shown here is derived from an EMBL/GenBank/DDBJ whole genome shotgun (WGS) entry which is preliminary data.</text>
</comment>
<dbReference type="Pfam" id="PF07009">
    <property type="entry name" value="NusG_II"/>
    <property type="match status" value="1"/>
</dbReference>
<evidence type="ECO:0000313" key="3">
    <source>
        <dbReference type="Proteomes" id="UP000237749"/>
    </source>
</evidence>
<dbReference type="OrthoDB" id="6029at2"/>
<accession>A0A2S6HRF5</accession>
<dbReference type="AlphaFoldDB" id="A0A2S6HRF5"/>
<feature type="transmembrane region" description="Helical" evidence="1">
    <location>
        <begin position="12"/>
        <end position="31"/>
    </location>
</feature>
<evidence type="ECO:0000256" key="1">
    <source>
        <dbReference type="SAM" id="Phobius"/>
    </source>
</evidence>
<evidence type="ECO:0000313" key="2">
    <source>
        <dbReference type="EMBL" id="PPK80214.1"/>
    </source>
</evidence>
<reference evidence="2 3" key="1">
    <citation type="submission" date="2018-02" db="EMBL/GenBank/DDBJ databases">
        <title>Genomic Encyclopedia of Archaeal and Bacterial Type Strains, Phase II (KMG-II): from individual species to whole genera.</title>
        <authorList>
            <person name="Goeker M."/>
        </authorList>
    </citation>
    <scope>NUCLEOTIDE SEQUENCE [LARGE SCALE GENOMIC DNA]</scope>
    <source>
        <strain evidence="2 3">DSM 3808</strain>
    </source>
</reference>
<dbReference type="Gene3D" id="2.60.320.10">
    <property type="entry name" value="N-utilization substance G protein NusG, insert domain"/>
    <property type="match status" value="1"/>
</dbReference>
<keyword evidence="1" id="KW-1133">Transmembrane helix</keyword>
<keyword evidence="1" id="KW-0812">Transmembrane</keyword>
<dbReference type="EMBL" id="PTJA01000007">
    <property type="protein sequence ID" value="PPK80214.1"/>
    <property type="molecule type" value="Genomic_DNA"/>
</dbReference>
<dbReference type="PROSITE" id="PS51257">
    <property type="entry name" value="PROKAR_LIPOPROTEIN"/>
    <property type="match status" value="1"/>
</dbReference>
<dbReference type="Proteomes" id="UP000237749">
    <property type="component" value="Unassembled WGS sequence"/>
</dbReference>
<proteinExistence type="predicted"/>
<name>A0A2S6HRF5_9FIRM</name>
<dbReference type="RefSeq" id="WP_104437542.1">
    <property type="nucleotide sequence ID" value="NZ_PTJA01000007.1"/>
</dbReference>
<dbReference type="CDD" id="cd09911">
    <property type="entry name" value="Lin0431_like"/>
    <property type="match status" value="1"/>
</dbReference>
<dbReference type="InterPro" id="IPR038690">
    <property type="entry name" value="NusG_2_sf"/>
</dbReference>
<keyword evidence="3" id="KW-1185">Reference proteome</keyword>